<evidence type="ECO:0000313" key="3">
    <source>
        <dbReference type="EMBL" id="TDH59098.1"/>
    </source>
</evidence>
<accession>A0A4R5Q9C0</accession>
<gene>
    <name evidence="3" type="ORF">E2C06_29175</name>
</gene>
<dbReference type="Pfam" id="PF02371">
    <property type="entry name" value="Transposase_20"/>
    <property type="match status" value="1"/>
</dbReference>
<evidence type="ECO:0000259" key="1">
    <source>
        <dbReference type="Pfam" id="PF01548"/>
    </source>
</evidence>
<protein>
    <submittedName>
        <fullName evidence="3">IS110 family transposase</fullName>
    </submittedName>
</protein>
<dbReference type="RefSeq" id="WP_133292101.1">
    <property type="nucleotide sequence ID" value="NZ_SMSJ01000081.1"/>
</dbReference>
<dbReference type="Proteomes" id="UP000295096">
    <property type="component" value="Unassembled WGS sequence"/>
</dbReference>
<dbReference type="InterPro" id="IPR003346">
    <property type="entry name" value="Transposase_20"/>
</dbReference>
<name>A0A4R5Q9C0_9PROT</name>
<dbReference type="Pfam" id="PF01548">
    <property type="entry name" value="DEDD_Tnp_IS110"/>
    <property type="match status" value="1"/>
</dbReference>
<dbReference type="OrthoDB" id="9815354at2"/>
<proteinExistence type="predicted"/>
<dbReference type="InterPro" id="IPR047650">
    <property type="entry name" value="Transpos_IS110"/>
</dbReference>
<dbReference type="NCBIfam" id="NF033542">
    <property type="entry name" value="transpos_IS110"/>
    <property type="match status" value="1"/>
</dbReference>
<feature type="domain" description="Transposase IS116/IS110/IS902 C-terminal" evidence="2">
    <location>
        <begin position="253"/>
        <end position="337"/>
    </location>
</feature>
<dbReference type="PANTHER" id="PTHR33055:SF15">
    <property type="entry name" value="TRANSPOSASE-RELATED"/>
    <property type="match status" value="1"/>
</dbReference>
<dbReference type="GO" id="GO:0006313">
    <property type="term" value="P:DNA transposition"/>
    <property type="evidence" value="ECO:0007669"/>
    <property type="project" value="InterPro"/>
</dbReference>
<organism evidence="3 4">
    <name type="scientific">Dankookia rubra</name>
    <dbReference type="NCBI Taxonomy" id="1442381"/>
    <lineage>
        <taxon>Bacteria</taxon>
        <taxon>Pseudomonadati</taxon>
        <taxon>Pseudomonadota</taxon>
        <taxon>Alphaproteobacteria</taxon>
        <taxon>Acetobacterales</taxon>
        <taxon>Roseomonadaceae</taxon>
        <taxon>Dankookia</taxon>
    </lineage>
</organism>
<reference evidence="3 4" key="1">
    <citation type="journal article" date="2016" name="J. Microbiol.">
        <title>Dankookia rubra gen. nov., sp. nov., an alphaproteobacterium isolated from sediment of a shallow stream.</title>
        <authorList>
            <person name="Kim W.H."/>
            <person name="Kim D.H."/>
            <person name="Kang K."/>
            <person name="Ahn T.Y."/>
        </authorList>
    </citation>
    <scope>NUCLEOTIDE SEQUENCE [LARGE SCALE GENOMIC DNA]</scope>
    <source>
        <strain evidence="3 4">JCM30602</strain>
    </source>
</reference>
<feature type="domain" description="Transposase IS110-like N-terminal" evidence="1">
    <location>
        <begin position="9"/>
        <end position="155"/>
    </location>
</feature>
<comment type="caution">
    <text evidence="3">The sequence shown here is derived from an EMBL/GenBank/DDBJ whole genome shotgun (WGS) entry which is preliminary data.</text>
</comment>
<dbReference type="PANTHER" id="PTHR33055">
    <property type="entry name" value="TRANSPOSASE FOR INSERTION SEQUENCE ELEMENT IS1111A"/>
    <property type="match status" value="1"/>
</dbReference>
<sequence length="411" mass="44354">MEALIERAAGLDVHQGSVVACVILGAAGRRPTKEVRSFGTMRQDLAALRAWLLEKGVTHVGMEGTGVYWQPVHAALEGAFTLIVGNASHMCNVPGRKTDVKDAEWIADLVRHGLVRASFVPPPEVRVLRELVRHRKALVGTMAAERNRTLKLLESAGIKLAGVMSSVFGVSGMLMLRALAEGTAAPAAMADLAKRRLRHKLDRLTLALDGHLAEHQRFLLSLHIRRLEELGRDLAEVEAAIGAAMRPFAAQQALLLTIPGVDALTAAAIIAEIGVDMAAFGTAQRLAAWAGLCPANHESAGKQKRRGTRKGNPYLKATLVTAAVCGARTKGSYLRDKFQRLRARMGAKKAAVAVAHKILVAAFDMLQRAVAFADLGADYLDRVDKYRTAKRLVRRLDALGYDVMLRAKAAA</sequence>
<dbReference type="GO" id="GO:0003677">
    <property type="term" value="F:DNA binding"/>
    <property type="evidence" value="ECO:0007669"/>
    <property type="project" value="InterPro"/>
</dbReference>
<evidence type="ECO:0000259" key="2">
    <source>
        <dbReference type="Pfam" id="PF02371"/>
    </source>
</evidence>
<dbReference type="EMBL" id="SMSJ01000081">
    <property type="protein sequence ID" value="TDH59098.1"/>
    <property type="molecule type" value="Genomic_DNA"/>
</dbReference>
<dbReference type="InterPro" id="IPR002525">
    <property type="entry name" value="Transp_IS110-like_N"/>
</dbReference>
<dbReference type="AlphaFoldDB" id="A0A4R5Q9C0"/>
<dbReference type="GO" id="GO:0004803">
    <property type="term" value="F:transposase activity"/>
    <property type="evidence" value="ECO:0007669"/>
    <property type="project" value="InterPro"/>
</dbReference>
<keyword evidence="4" id="KW-1185">Reference proteome</keyword>
<evidence type="ECO:0000313" key="4">
    <source>
        <dbReference type="Proteomes" id="UP000295096"/>
    </source>
</evidence>